<evidence type="ECO:0000256" key="7">
    <source>
        <dbReference type="PROSITE-ProRule" id="PRU00207"/>
    </source>
</evidence>
<organism evidence="9 10">
    <name type="scientific">Phytophthora citrophthora</name>
    <dbReference type="NCBI Taxonomy" id="4793"/>
    <lineage>
        <taxon>Eukaryota</taxon>
        <taxon>Sar</taxon>
        <taxon>Stramenopiles</taxon>
        <taxon>Oomycota</taxon>
        <taxon>Peronosporomycetes</taxon>
        <taxon>Peronosporales</taxon>
        <taxon>Peronosporaceae</taxon>
        <taxon>Phytophthora</taxon>
    </lineage>
</organism>
<dbReference type="GO" id="GO:0008270">
    <property type="term" value="F:zinc ion binding"/>
    <property type="evidence" value="ECO:0007669"/>
    <property type="project" value="UniProtKB-KW"/>
</dbReference>
<dbReference type="InterPro" id="IPR013320">
    <property type="entry name" value="ConA-like_dom_sf"/>
</dbReference>
<comment type="caution">
    <text evidence="9">The sequence shown here is derived from an EMBL/GenBank/DDBJ whole genome shotgun (WGS) entry which is preliminary data.</text>
</comment>
<evidence type="ECO:0000256" key="3">
    <source>
        <dbReference type="ARBA" id="ARBA00022771"/>
    </source>
</evidence>
<dbReference type="Pfam" id="PF13385">
    <property type="entry name" value="Laminin_G_3"/>
    <property type="match status" value="1"/>
</dbReference>
<dbReference type="GO" id="GO:0005634">
    <property type="term" value="C:nucleus"/>
    <property type="evidence" value="ECO:0007669"/>
    <property type="project" value="TreeGrafter"/>
</dbReference>
<sequence>MEFYPQDAGSAADTAACIALFADHIVLLPAISNANLGQLTLDLTINTLLQNGEAFDVELTRVGYLLSEAAPPIVGGSAFATQQPHALCLNLEGVYLSCNSSLRVGTDVFVVYQSKEKKLTIIQQRAPVLQGRARAFAKELVEWAVKSKVATIGVVAGCDDMLRHDANMMSRPIRTIYSAAQVDDAFLTRFEGLKMNTEETEASPSLTDQWESIRGAGLAPLLHAQCEEHKLPFIAWVMPCAEGNNVPDAAAMATQLFRSLRIAPKVAADPVMPSSMLPFALPPSWNQLFGRGPDVSFFSVGQMDSSRRASSDVEPRIEFVPSRIPKLIAASPVAVTTSHSTQALQADILELARALEHVNIQRKKLLSKSSSQPSVRLKPLDANNCDLVLCDCGVEIRSNERSHHSQHECPLRLIRCVRPGCTQLFPVSNRSLHEQRDCHFTRHNRQLLRAKDDGDTPVECELCHETHFVIRKRNLKSHQLYMCMKRSVSCRLAEWGCEMKFPLEDQETHEATQCVVAERRRKIAADAELVNEEIVCDWCQQKVKKRKLLDHQEDACLERERPCPNAVNGCKEWVPVGKFNEHIRTDCIVTVERNSLAAKAREKNVPATCPECGVVVRLRYLSRHYREECVSRVVNCKNAAHGCNARLRWRDRHLHEDFLSLSKDRSMIQFKTGGSSYISINSSSVDLPPPWTAEYYVWIVDAEEEVLSLHRSSLELMETAAVSTRENVQWQAKVDVCKKKLKELKSKRKGKDKTGGDMTKAAKELAEAFNEAENGLLTTRKEIALARGWVELNILEAKRILDTDVADEDAKQELLTAVREQTVEVLKERMLLVQLLPEADLTLLSDLEAWAKQFSTGSPSKEDKAERQRKVIEQNKLLKKRSEFQAQLEALDPDDPDSTRLQRRFEREVAKVDAKLAQVSENKPTQLLERCGRHILASSSKNVISLVSGPKGEIVFYRPVGATAAREVNFQVQLERNRWHHVVFSAGAKELSVFVNQELKSVRRGVFHLPMSRIGSKEPTESFQGFIQEIRYWKETRSVQQIQHNTASILHVSKCKNLISYWTFEEGMGDLVDDMSLKLPRSACFDVNWVLYDTPEVRKRFGTPPTPSLRDQTCCIVNQKLKLLAQRARDRELDQVPCRQHCEQVVAYRDLERHHRLECIHRMVVCKEIGCEVTFRFSNEAEHLRLQCERHLLREELVQRYNEKREQVECILNCSELVQRRFLTLHCHKNCINRLIFCPWEDCGETIVAKTLSTHLERDCRSAVKGTREKLVENGRQRLKDKKKR</sequence>
<dbReference type="InterPro" id="IPR016562">
    <property type="entry name" value="Proteasome_assmbl_chp_2_euk"/>
</dbReference>
<keyword evidence="9" id="KW-0647">Proteasome</keyword>
<evidence type="ECO:0000313" key="9">
    <source>
        <dbReference type="EMBL" id="KAK1931754.1"/>
    </source>
</evidence>
<feature type="zinc finger region" description="TRAF-type" evidence="7">
    <location>
        <begin position="605"/>
        <end position="643"/>
    </location>
</feature>
<dbReference type="GO" id="GO:0000502">
    <property type="term" value="C:proteasome complex"/>
    <property type="evidence" value="ECO:0007669"/>
    <property type="project" value="UniProtKB-KW"/>
</dbReference>
<dbReference type="Gene3D" id="3.30.40.10">
    <property type="entry name" value="Zinc/RING finger domain, C3HC4 (zinc finger)"/>
    <property type="match status" value="5"/>
</dbReference>
<dbReference type="SUPFAM" id="SSF49899">
    <property type="entry name" value="Concanavalin A-like lectins/glucanases"/>
    <property type="match status" value="1"/>
</dbReference>
<accession>A0AAD9G411</accession>
<evidence type="ECO:0000256" key="5">
    <source>
        <dbReference type="ARBA" id="ARBA00023186"/>
    </source>
</evidence>
<dbReference type="GO" id="GO:0043248">
    <property type="term" value="P:proteasome assembly"/>
    <property type="evidence" value="ECO:0007669"/>
    <property type="project" value="TreeGrafter"/>
</dbReference>
<protein>
    <recommendedName>
        <fullName evidence="1">Proteasome assembly chaperone 2</fullName>
    </recommendedName>
</protein>
<dbReference type="Pfam" id="PF09754">
    <property type="entry name" value="PAC2"/>
    <property type="match status" value="1"/>
</dbReference>
<dbReference type="GO" id="GO:0005829">
    <property type="term" value="C:cytosol"/>
    <property type="evidence" value="ECO:0007669"/>
    <property type="project" value="TreeGrafter"/>
</dbReference>
<comment type="similarity">
    <text evidence="6">Belongs to the PSMG2 family.</text>
</comment>
<dbReference type="Gene3D" id="2.60.120.200">
    <property type="match status" value="1"/>
</dbReference>
<keyword evidence="2 7" id="KW-0479">Metal-binding</keyword>
<evidence type="ECO:0000256" key="4">
    <source>
        <dbReference type="ARBA" id="ARBA00022833"/>
    </source>
</evidence>
<gene>
    <name evidence="9" type="ORF">P3T76_012686</name>
</gene>
<name>A0AAD9G411_9STRA</name>
<dbReference type="InterPro" id="IPR013083">
    <property type="entry name" value="Znf_RING/FYVE/PHD"/>
</dbReference>
<evidence type="ECO:0000256" key="6">
    <source>
        <dbReference type="ARBA" id="ARBA00025745"/>
    </source>
</evidence>
<dbReference type="InterPro" id="IPR038389">
    <property type="entry name" value="PSMG2_sf"/>
</dbReference>
<feature type="zinc finger region" description="TRAF-type" evidence="7">
    <location>
        <begin position="532"/>
        <end position="575"/>
    </location>
</feature>
<dbReference type="Pfam" id="PF02176">
    <property type="entry name" value="zf-TRAF"/>
    <property type="match status" value="1"/>
</dbReference>
<keyword evidence="3 7" id="KW-0863">Zinc-finger</keyword>
<dbReference type="PANTHER" id="PTHR12970:SF1">
    <property type="entry name" value="PROTEASOME ASSEMBLY CHAPERONE 2"/>
    <property type="match status" value="1"/>
</dbReference>
<dbReference type="PROSITE" id="PS50145">
    <property type="entry name" value="ZF_TRAF"/>
    <property type="match status" value="2"/>
</dbReference>
<dbReference type="InterPro" id="IPR019151">
    <property type="entry name" value="Proteasome_assmbl_chaperone_2"/>
</dbReference>
<keyword evidence="10" id="KW-1185">Reference proteome</keyword>
<evidence type="ECO:0000256" key="1">
    <source>
        <dbReference type="ARBA" id="ARBA00019186"/>
    </source>
</evidence>
<dbReference type="EMBL" id="JASMQC010000032">
    <property type="protein sequence ID" value="KAK1931754.1"/>
    <property type="molecule type" value="Genomic_DNA"/>
</dbReference>
<evidence type="ECO:0000313" key="10">
    <source>
        <dbReference type="Proteomes" id="UP001259832"/>
    </source>
</evidence>
<keyword evidence="5" id="KW-0143">Chaperone</keyword>
<feature type="domain" description="TRAF-type" evidence="8">
    <location>
        <begin position="532"/>
        <end position="575"/>
    </location>
</feature>
<keyword evidence="4 7" id="KW-0862">Zinc</keyword>
<dbReference type="InterPro" id="IPR001293">
    <property type="entry name" value="Znf_TRAF"/>
</dbReference>
<dbReference type="PANTHER" id="PTHR12970">
    <property type="entry name" value="PROTEASOME ASSEMBLY CHAPERONE 2"/>
    <property type="match status" value="1"/>
</dbReference>
<proteinExistence type="inferred from homology"/>
<evidence type="ECO:0000256" key="2">
    <source>
        <dbReference type="ARBA" id="ARBA00022723"/>
    </source>
</evidence>
<evidence type="ECO:0000259" key="8">
    <source>
        <dbReference type="PROSITE" id="PS50145"/>
    </source>
</evidence>
<dbReference type="SUPFAM" id="SSF49599">
    <property type="entry name" value="TRAF domain-like"/>
    <property type="match status" value="3"/>
</dbReference>
<feature type="domain" description="TRAF-type" evidence="8">
    <location>
        <begin position="605"/>
        <end position="643"/>
    </location>
</feature>
<dbReference type="Proteomes" id="UP001259832">
    <property type="component" value="Unassembled WGS sequence"/>
</dbReference>
<dbReference type="Gene3D" id="3.40.50.10900">
    <property type="entry name" value="PAC-like subunit"/>
    <property type="match status" value="1"/>
</dbReference>
<reference evidence="9" key="1">
    <citation type="submission" date="2023-08" db="EMBL/GenBank/DDBJ databases">
        <title>Reference Genome Resource for the Citrus Pathogen Phytophthora citrophthora.</title>
        <authorList>
            <person name="Moller H."/>
            <person name="Coetzee B."/>
            <person name="Rose L.J."/>
            <person name="Van Niekerk J.M."/>
        </authorList>
    </citation>
    <scope>NUCLEOTIDE SEQUENCE</scope>
    <source>
        <strain evidence="9">STE-U-9442</strain>
    </source>
</reference>